<organism evidence="2">
    <name type="scientific">marine sediment metagenome</name>
    <dbReference type="NCBI Taxonomy" id="412755"/>
    <lineage>
        <taxon>unclassified sequences</taxon>
        <taxon>metagenomes</taxon>
        <taxon>ecological metagenomes</taxon>
    </lineage>
</organism>
<feature type="domain" description="Aminotransferase class V" evidence="1">
    <location>
        <begin position="10"/>
        <end position="259"/>
    </location>
</feature>
<dbReference type="InterPro" id="IPR015424">
    <property type="entry name" value="PyrdxlP-dep_Trfase"/>
</dbReference>
<dbReference type="PANTHER" id="PTHR43586">
    <property type="entry name" value="CYSTEINE DESULFURASE"/>
    <property type="match status" value="1"/>
</dbReference>
<accession>X1F0S4</accession>
<dbReference type="Gene3D" id="3.40.640.10">
    <property type="entry name" value="Type I PLP-dependent aspartate aminotransferase-like (Major domain)"/>
    <property type="match status" value="1"/>
</dbReference>
<dbReference type="InterPro" id="IPR015422">
    <property type="entry name" value="PyrdxlP-dep_Trfase_small"/>
</dbReference>
<evidence type="ECO:0000313" key="2">
    <source>
        <dbReference type="EMBL" id="GAH38492.1"/>
    </source>
</evidence>
<gene>
    <name evidence="2" type="ORF">S03H2_16135</name>
</gene>
<sequence>GLNSPLIRNRVVTTEIEFPTVPQIWYAHEKFGAQVDVVPVRPDGTVAIEDYEKRLDSKTLILSAPFVYYLNGYKQDLAELARVAHRNGALLMIDAYQGLGTSPIDVKAMDIDFLVSGNLKYLLGVPGIAFTYTKQAIVETLHPASTGWFGQADPFAFDYHLNYAHDGRRLETGTPPALAAFAANASMSLIVEVGVQQIKQRIDELSRYCIERVKTKQLDLVSDFDIEHKAPTTAIRVPNSHNLELELRKRDIVCSSRGDVIRIAHHFYNTEDEIDHTVNRIAELVSRV</sequence>
<feature type="non-terminal residue" evidence="2">
    <location>
        <position position="1"/>
    </location>
</feature>
<dbReference type="Gene3D" id="3.90.1150.10">
    <property type="entry name" value="Aspartate Aminotransferase, domain 1"/>
    <property type="match status" value="1"/>
</dbReference>
<evidence type="ECO:0000259" key="1">
    <source>
        <dbReference type="Pfam" id="PF00266"/>
    </source>
</evidence>
<dbReference type="AlphaFoldDB" id="X1F0S4"/>
<comment type="caution">
    <text evidence="2">The sequence shown here is derived from an EMBL/GenBank/DDBJ whole genome shotgun (WGS) entry which is preliminary data.</text>
</comment>
<dbReference type="Pfam" id="PF00266">
    <property type="entry name" value="Aminotran_5"/>
    <property type="match status" value="1"/>
</dbReference>
<dbReference type="PANTHER" id="PTHR43586:SF15">
    <property type="entry name" value="BLR3095 PROTEIN"/>
    <property type="match status" value="1"/>
</dbReference>
<dbReference type="EMBL" id="BARU01008230">
    <property type="protein sequence ID" value="GAH38492.1"/>
    <property type="molecule type" value="Genomic_DNA"/>
</dbReference>
<proteinExistence type="predicted"/>
<protein>
    <recommendedName>
        <fullName evidence="1">Aminotransferase class V domain-containing protein</fullName>
    </recommendedName>
</protein>
<reference evidence="2" key="1">
    <citation type="journal article" date="2014" name="Front. Microbiol.">
        <title>High frequency of phylogenetically diverse reductive dehalogenase-homologous genes in deep subseafloor sedimentary metagenomes.</title>
        <authorList>
            <person name="Kawai M."/>
            <person name="Futagami T."/>
            <person name="Toyoda A."/>
            <person name="Takaki Y."/>
            <person name="Nishi S."/>
            <person name="Hori S."/>
            <person name="Arai W."/>
            <person name="Tsubouchi T."/>
            <person name="Morono Y."/>
            <person name="Uchiyama I."/>
            <person name="Ito T."/>
            <person name="Fujiyama A."/>
            <person name="Inagaki F."/>
            <person name="Takami H."/>
        </authorList>
    </citation>
    <scope>NUCLEOTIDE SEQUENCE</scope>
    <source>
        <strain evidence="2">Expedition CK06-06</strain>
    </source>
</reference>
<dbReference type="SUPFAM" id="SSF53383">
    <property type="entry name" value="PLP-dependent transferases"/>
    <property type="match status" value="1"/>
</dbReference>
<name>X1F0S4_9ZZZZ</name>
<dbReference type="InterPro" id="IPR000192">
    <property type="entry name" value="Aminotrans_V_dom"/>
</dbReference>
<dbReference type="InterPro" id="IPR015421">
    <property type="entry name" value="PyrdxlP-dep_Trfase_major"/>
</dbReference>